<keyword evidence="1" id="KW-1133">Transmembrane helix</keyword>
<evidence type="ECO:0008006" key="4">
    <source>
        <dbReference type="Google" id="ProtNLM"/>
    </source>
</evidence>
<evidence type="ECO:0000313" key="2">
    <source>
        <dbReference type="EMBL" id="OGH68940.1"/>
    </source>
</evidence>
<evidence type="ECO:0000313" key="3">
    <source>
        <dbReference type="Proteomes" id="UP000176282"/>
    </source>
</evidence>
<proteinExistence type="predicted"/>
<evidence type="ECO:0000256" key="1">
    <source>
        <dbReference type="SAM" id="Phobius"/>
    </source>
</evidence>
<dbReference type="InterPro" id="IPR012902">
    <property type="entry name" value="N_methyl_site"/>
</dbReference>
<dbReference type="NCBIfam" id="TIGR02532">
    <property type="entry name" value="IV_pilin_GFxxxE"/>
    <property type="match status" value="1"/>
</dbReference>
<dbReference type="STRING" id="1798680.A3J66_00470"/>
<name>A0A1F6MBK3_9BACT</name>
<protein>
    <recommendedName>
        <fullName evidence="4">Type II secretion system protein J</fullName>
    </recommendedName>
</protein>
<reference evidence="2 3" key="1">
    <citation type="journal article" date="2016" name="Nat. Commun.">
        <title>Thousands of microbial genomes shed light on interconnected biogeochemical processes in an aquifer system.</title>
        <authorList>
            <person name="Anantharaman K."/>
            <person name="Brown C.T."/>
            <person name="Hug L.A."/>
            <person name="Sharon I."/>
            <person name="Castelle C.J."/>
            <person name="Probst A.J."/>
            <person name="Thomas B.C."/>
            <person name="Singh A."/>
            <person name="Wilkins M.J."/>
            <person name="Karaoz U."/>
            <person name="Brodie E.L."/>
            <person name="Williams K.H."/>
            <person name="Hubbard S.S."/>
            <person name="Banfield J.F."/>
        </authorList>
    </citation>
    <scope>NUCLEOTIDE SEQUENCE [LARGE SCALE GENOMIC DNA]</scope>
</reference>
<keyword evidence="1" id="KW-0812">Transmembrane</keyword>
<dbReference type="Proteomes" id="UP000176282">
    <property type="component" value="Unassembled WGS sequence"/>
</dbReference>
<keyword evidence="1" id="KW-0472">Membrane</keyword>
<gene>
    <name evidence="2" type="ORF">A3J66_00470</name>
</gene>
<dbReference type="PROSITE" id="PS00409">
    <property type="entry name" value="PROKAR_NTER_METHYL"/>
    <property type="match status" value="1"/>
</dbReference>
<feature type="transmembrane region" description="Helical" evidence="1">
    <location>
        <begin position="12"/>
        <end position="33"/>
    </location>
</feature>
<dbReference type="EMBL" id="MFQB01000001">
    <property type="protein sequence ID" value="OGH68940.1"/>
    <property type="molecule type" value="Genomic_DNA"/>
</dbReference>
<organism evidence="2 3">
    <name type="scientific">Candidatus Magasanikbacteria bacterium RIFCSPHIGHO2_02_FULL_47_14</name>
    <dbReference type="NCBI Taxonomy" id="1798680"/>
    <lineage>
        <taxon>Bacteria</taxon>
        <taxon>Candidatus Magasanikiibacteriota</taxon>
    </lineage>
</organism>
<dbReference type="Pfam" id="PF07963">
    <property type="entry name" value="N_methyl"/>
    <property type="match status" value="1"/>
</dbReference>
<dbReference type="AlphaFoldDB" id="A0A1F6MBK3"/>
<comment type="caution">
    <text evidence="2">The sequence shown here is derived from an EMBL/GenBank/DDBJ whole genome shotgun (WGS) entry which is preliminary data.</text>
</comment>
<sequence>MKRRGFTLIETLLTLAIASVLISVIAGFVLFLLDNRLRTEIRTDVEFQGIQTMERLLATVRQAEAVITPAVGVSAEAMSIDVLDNNNDPTTITWGDNTLWMREGGDPPIALTSRNIVVSSVSFEYRTTSTTPGHVYIEFTLAHANPSGRAKYAYIKTFYGSASLRSQ</sequence>
<accession>A0A1F6MBK3</accession>